<protein>
    <submittedName>
        <fullName evidence="1">Uncharacterized protein</fullName>
    </submittedName>
</protein>
<organism evidence="1 2">
    <name type="scientific">Alkalihalobacterium chitinilyticum</name>
    <dbReference type="NCBI Taxonomy" id="2980103"/>
    <lineage>
        <taxon>Bacteria</taxon>
        <taxon>Bacillati</taxon>
        <taxon>Bacillota</taxon>
        <taxon>Bacilli</taxon>
        <taxon>Bacillales</taxon>
        <taxon>Bacillaceae</taxon>
        <taxon>Alkalihalobacterium</taxon>
    </lineage>
</organism>
<proteinExistence type="predicted"/>
<sequence>MSMVRKSGIYENISKRRWEYWLVKNSDIKIMVSWLQWGSSEEEYKKWEENCLISKVG</sequence>
<dbReference type="EMBL" id="JAOTPO010000009">
    <property type="protein sequence ID" value="MDE5414536.1"/>
    <property type="molecule type" value="Genomic_DNA"/>
</dbReference>
<gene>
    <name evidence="1" type="ORF">N7Z68_14240</name>
</gene>
<name>A0ABT5VGF2_9BACI</name>
<evidence type="ECO:0000313" key="2">
    <source>
        <dbReference type="Proteomes" id="UP001148125"/>
    </source>
</evidence>
<dbReference type="Proteomes" id="UP001148125">
    <property type="component" value="Unassembled WGS sequence"/>
</dbReference>
<keyword evidence="2" id="KW-1185">Reference proteome</keyword>
<dbReference type="RefSeq" id="WP_275119150.1">
    <property type="nucleotide sequence ID" value="NZ_JAOTPO010000009.1"/>
</dbReference>
<comment type="caution">
    <text evidence="1">The sequence shown here is derived from an EMBL/GenBank/DDBJ whole genome shotgun (WGS) entry which is preliminary data.</text>
</comment>
<reference evidence="1" key="1">
    <citation type="submission" date="2024-05" db="EMBL/GenBank/DDBJ databases">
        <title>Alkalihalobacillus sp. strain MEB203 novel alkaliphilic bacterium from Lonar Lake, India.</title>
        <authorList>
            <person name="Joshi A."/>
            <person name="Thite S."/>
            <person name="Mengade P."/>
        </authorList>
    </citation>
    <scope>NUCLEOTIDE SEQUENCE</scope>
    <source>
        <strain evidence="1">MEB 203</strain>
    </source>
</reference>
<accession>A0ABT5VGF2</accession>
<evidence type="ECO:0000313" key="1">
    <source>
        <dbReference type="EMBL" id="MDE5414536.1"/>
    </source>
</evidence>